<dbReference type="InterPro" id="IPR016169">
    <property type="entry name" value="FAD-bd_PCMH_sub2"/>
</dbReference>
<comment type="similarity">
    <text evidence="2">Belongs to the oxygen-dependent FAD-linked oxidoreductase family.</text>
</comment>
<accession>A0A1I3R3N7</accession>
<dbReference type="PANTHER" id="PTHR42973">
    <property type="entry name" value="BINDING OXIDOREDUCTASE, PUTATIVE (AFU_ORTHOLOGUE AFUA_1G17690)-RELATED"/>
    <property type="match status" value="1"/>
</dbReference>
<proteinExistence type="inferred from homology"/>
<dbReference type="Gene3D" id="3.30.43.10">
    <property type="entry name" value="Uridine Diphospho-n-acetylenolpyruvylglucosamine Reductase, domain 2"/>
    <property type="match status" value="1"/>
</dbReference>
<keyword evidence="8" id="KW-1185">Reference proteome</keyword>
<evidence type="ECO:0000313" key="8">
    <source>
        <dbReference type="Proteomes" id="UP000199111"/>
    </source>
</evidence>
<dbReference type="InterPro" id="IPR016166">
    <property type="entry name" value="FAD-bd_PCMH"/>
</dbReference>
<dbReference type="Gene3D" id="3.40.462.20">
    <property type="match status" value="1"/>
</dbReference>
<dbReference type="GO" id="GO:0071949">
    <property type="term" value="F:FAD binding"/>
    <property type="evidence" value="ECO:0007669"/>
    <property type="project" value="InterPro"/>
</dbReference>
<dbReference type="EMBL" id="FOQY01000008">
    <property type="protein sequence ID" value="SFJ40352.1"/>
    <property type="molecule type" value="Genomic_DNA"/>
</dbReference>
<organism evidence="7 8">
    <name type="scientific">Streptosporangium canum</name>
    <dbReference type="NCBI Taxonomy" id="324952"/>
    <lineage>
        <taxon>Bacteria</taxon>
        <taxon>Bacillati</taxon>
        <taxon>Actinomycetota</taxon>
        <taxon>Actinomycetes</taxon>
        <taxon>Streptosporangiales</taxon>
        <taxon>Streptosporangiaceae</taxon>
        <taxon>Streptosporangium</taxon>
    </lineage>
</organism>
<evidence type="ECO:0000256" key="2">
    <source>
        <dbReference type="ARBA" id="ARBA00005466"/>
    </source>
</evidence>
<evidence type="ECO:0000256" key="5">
    <source>
        <dbReference type="ARBA" id="ARBA00023002"/>
    </source>
</evidence>
<protein>
    <submittedName>
        <fullName evidence="7">FAD/FMN-containing dehydrogenase</fullName>
    </submittedName>
</protein>
<dbReference type="InterPro" id="IPR006094">
    <property type="entry name" value="Oxid_FAD_bind_N"/>
</dbReference>
<sequence>MTIGNDLQRAVRGRVLVAGDDGFEQARQPWNLAVEQPVRAVVEAQDADDVAALVGYARRAGLAVSAQPSGHGAGGDVDGVILLRTGRLDGVDVRPEARVARVGAGVKWGEVLAAASPHGLTGLAGSSPVVSVVGYTLGGGLSWFSRRHGFAADSVRAFDVVDAGGDRATVDAGSDPELFWALRGGGGDSVLVTGVEFDLHPAPHLYGGRMMWPAERAREVLAAFQEVTAEAPDELTVWFHLLNFPPLPGLPDFLRGRALVTVDATFLGEAGQAQDLLRRFDKIDGLVMDSRGTLPVAELGGICAEPTDPAPVLARAELLTGLDDAVTAALLAGPIDPLLSVQVRHLGGALARPARDGGACGHLAEPYSLYMVGIPSTPEVAAAMGARQNGIADALAPHTSGRRPYTFLSPGDEAATAFPGEVLARLRDVKRARDPHGVFRGNYPVLSR</sequence>
<dbReference type="GeneID" id="96298777"/>
<dbReference type="InterPro" id="IPR016164">
    <property type="entry name" value="FAD-linked_Oxase-like_C"/>
</dbReference>
<evidence type="ECO:0000313" key="7">
    <source>
        <dbReference type="EMBL" id="SFJ40352.1"/>
    </source>
</evidence>
<dbReference type="PANTHER" id="PTHR42973:SF39">
    <property type="entry name" value="FAD-BINDING PCMH-TYPE DOMAIN-CONTAINING PROTEIN"/>
    <property type="match status" value="1"/>
</dbReference>
<dbReference type="InterPro" id="IPR036318">
    <property type="entry name" value="FAD-bd_PCMH-like_sf"/>
</dbReference>
<evidence type="ECO:0000259" key="6">
    <source>
        <dbReference type="PROSITE" id="PS51387"/>
    </source>
</evidence>
<dbReference type="AlphaFoldDB" id="A0A1I3R3N7"/>
<dbReference type="GO" id="GO:0016491">
    <property type="term" value="F:oxidoreductase activity"/>
    <property type="evidence" value="ECO:0007669"/>
    <property type="project" value="UniProtKB-KW"/>
</dbReference>
<dbReference type="Gene3D" id="3.30.465.10">
    <property type="match status" value="1"/>
</dbReference>
<dbReference type="SUPFAM" id="SSF55103">
    <property type="entry name" value="FAD-linked oxidases, C-terminal domain"/>
    <property type="match status" value="1"/>
</dbReference>
<name>A0A1I3R3N7_9ACTN</name>
<dbReference type="InterPro" id="IPR016167">
    <property type="entry name" value="FAD-bd_PCMH_sub1"/>
</dbReference>
<keyword evidence="5" id="KW-0560">Oxidoreductase</keyword>
<reference evidence="8" key="1">
    <citation type="submission" date="2016-10" db="EMBL/GenBank/DDBJ databases">
        <authorList>
            <person name="Varghese N."/>
            <person name="Submissions S."/>
        </authorList>
    </citation>
    <scope>NUCLEOTIDE SEQUENCE [LARGE SCALE GENOMIC DNA]</scope>
    <source>
        <strain evidence="8">CGMCC 4.2126</strain>
    </source>
</reference>
<gene>
    <name evidence="7" type="ORF">SAMN05216275_108252</name>
</gene>
<dbReference type="Proteomes" id="UP000199111">
    <property type="component" value="Unassembled WGS sequence"/>
</dbReference>
<dbReference type="SUPFAM" id="SSF56176">
    <property type="entry name" value="FAD-binding/transporter-associated domain-like"/>
    <property type="match status" value="1"/>
</dbReference>
<dbReference type="RefSeq" id="WP_093887605.1">
    <property type="nucleotide sequence ID" value="NZ_FOQY01000008.1"/>
</dbReference>
<dbReference type="PROSITE" id="PS51387">
    <property type="entry name" value="FAD_PCMH"/>
    <property type="match status" value="1"/>
</dbReference>
<dbReference type="Pfam" id="PF01565">
    <property type="entry name" value="FAD_binding_4"/>
    <property type="match status" value="1"/>
</dbReference>
<evidence type="ECO:0000256" key="3">
    <source>
        <dbReference type="ARBA" id="ARBA00022630"/>
    </source>
</evidence>
<dbReference type="InterPro" id="IPR050416">
    <property type="entry name" value="FAD-linked_Oxidoreductase"/>
</dbReference>
<feature type="domain" description="FAD-binding PCMH-type" evidence="6">
    <location>
        <begin position="33"/>
        <end position="202"/>
    </location>
</feature>
<keyword evidence="4" id="KW-0274">FAD</keyword>
<comment type="cofactor">
    <cofactor evidence="1">
        <name>FAD</name>
        <dbReference type="ChEBI" id="CHEBI:57692"/>
    </cofactor>
</comment>
<evidence type="ECO:0000256" key="4">
    <source>
        <dbReference type="ARBA" id="ARBA00022827"/>
    </source>
</evidence>
<keyword evidence="3" id="KW-0285">Flavoprotein</keyword>
<evidence type="ECO:0000256" key="1">
    <source>
        <dbReference type="ARBA" id="ARBA00001974"/>
    </source>
</evidence>